<feature type="domain" description="FAD-binding" evidence="5">
    <location>
        <begin position="134"/>
        <end position="320"/>
    </location>
</feature>
<dbReference type="AlphaFoldDB" id="A0A9W9S086"/>
<dbReference type="GO" id="GO:0071949">
    <property type="term" value="F:FAD binding"/>
    <property type="evidence" value="ECO:0007669"/>
    <property type="project" value="InterPro"/>
</dbReference>
<sequence>MHPPPSIAIIGAGPSGLLFARLLEVNGLKDYIVYERDESSIPGPWQQGGSLDLHGPSGQQALKEAVGRFGEGRDAPEIDRLQLRQLLLSSIPAHKIQWGYGVRSLEGRKTNGLDDVGNGCVIHFSNGSSVTGFKLIVGADGGWSKVRPLISTAQPVYSGKMYIEGKISHSNASYKAAHELAGPGMMMAMGPNKSLALQQGADGTYRMYFGVVVPEDFYQHRNSSATEKSEAVRQLMLSSEKFYANWAPQLKAIAANAEGPFRAWSLHYLRPEEVGWKRDAAPGVTLLGDAAHLSTPFVGEGVNCAMYDAVLLSKHLRELFGKHPDIASVQEASLEEALSSYEEEMFERGRDLIRRSAESEAVLFGDNAVENVLGFVDGEHNELLYDVKASGGK</sequence>
<evidence type="ECO:0000256" key="1">
    <source>
        <dbReference type="ARBA" id="ARBA00022630"/>
    </source>
</evidence>
<dbReference type="InterPro" id="IPR002938">
    <property type="entry name" value="FAD-bd"/>
</dbReference>
<dbReference type="Gene3D" id="3.50.50.60">
    <property type="entry name" value="FAD/NAD(P)-binding domain"/>
    <property type="match status" value="1"/>
</dbReference>
<keyword evidence="4" id="KW-0503">Monooxygenase</keyword>
<comment type="caution">
    <text evidence="6">The sequence shown here is derived from an EMBL/GenBank/DDBJ whole genome shotgun (WGS) entry which is preliminary data.</text>
</comment>
<keyword evidence="2" id="KW-0274">FAD</keyword>
<reference evidence="6" key="1">
    <citation type="submission" date="2022-12" db="EMBL/GenBank/DDBJ databases">
        <authorList>
            <person name="Petersen C."/>
        </authorList>
    </citation>
    <scope>NUCLEOTIDE SEQUENCE</scope>
    <source>
        <strain evidence="6">IBT 29677</strain>
    </source>
</reference>
<dbReference type="GeneID" id="81377745"/>
<dbReference type="Proteomes" id="UP001147747">
    <property type="component" value="Unassembled WGS sequence"/>
</dbReference>
<dbReference type="PANTHER" id="PTHR46972:SF1">
    <property type="entry name" value="FAD DEPENDENT OXIDOREDUCTASE DOMAIN-CONTAINING PROTEIN"/>
    <property type="match status" value="1"/>
</dbReference>
<dbReference type="GO" id="GO:0004497">
    <property type="term" value="F:monooxygenase activity"/>
    <property type="evidence" value="ECO:0007669"/>
    <property type="project" value="UniProtKB-KW"/>
</dbReference>
<dbReference type="Pfam" id="PF01494">
    <property type="entry name" value="FAD_binding_3"/>
    <property type="match status" value="1"/>
</dbReference>
<evidence type="ECO:0000256" key="2">
    <source>
        <dbReference type="ARBA" id="ARBA00022827"/>
    </source>
</evidence>
<name>A0A9W9S086_9EURO</name>
<keyword evidence="7" id="KW-1185">Reference proteome</keyword>
<reference evidence="6" key="2">
    <citation type="journal article" date="2023" name="IMA Fungus">
        <title>Comparative genomic study of the Penicillium genus elucidates a diverse pangenome and 15 lateral gene transfer events.</title>
        <authorList>
            <person name="Petersen C."/>
            <person name="Sorensen T."/>
            <person name="Nielsen M.R."/>
            <person name="Sondergaard T.E."/>
            <person name="Sorensen J.L."/>
            <person name="Fitzpatrick D.A."/>
            <person name="Frisvad J.C."/>
            <person name="Nielsen K.L."/>
        </authorList>
    </citation>
    <scope>NUCLEOTIDE SEQUENCE</scope>
    <source>
        <strain evidence="6">IBT 29677</strain>
    </source>
</reference>
<evidence type="ECO:0000259" key="5">
    <source>
        <dbReference type="Pfam" id="PF01494"/>
    </source>
</evidence>
<dbReference type="InterPro" id="IPR036188">
    <property type="entry name" value="FAD/NAD-bd_sf"/>
</dbReference>
<dbReference type="SUPFAM" id="SSF51905">
    <property type="entry name" value="FAD/NAD(P)-binding domain"/>
    <property type="match status" value="1"/>
</dbReference>
<gene>
    <name evidence="6" type="ORF">N7509_014128</name>
</gene>
<protein>
    <recommendedName>
        <fullName evidence="5">FAD-binding domain-containing protein</fullName>
    </recommendedName>
</protein>
<dbReference type="RefSeq" id="XP_056480754.1">
    <property type="nucleotide sequence ID" value="XM_056638765.1"/>
</dbReference>
<dbReference type="PRINTS" id="PR00420">
    <property type="entry name" value="RNGMNOXGNASE"/>
</dbReference>
<evidence type="ECO:0000256" key="3">
    <source>
        <dbReference type="ARBA" id="ARBA00023002"/>
    </source>
</evidence>
<keyword evidence="3" id="KW-0560">Oxidoreductase</keyword>
<evidence type="ECO:0000313" key="6">
    <source>
        <dbReference type="EMBL" id="KAJ5369516.1"/>
    </source>
</evidence>
<dbReference type="PANTHER" id="PTHR46972">
    <property type="entry name" value="MONOOXYGENASE ASQM-RELATED"/>
    <property type="match status" value="1"/>
</dbReference>
<dbReference type="EMBL" id="JAPZBU010000013">
    <property type="protein sequence ID" value="KAJ5369516.1"/>
    <property type="molecule type" value="Genomic_DNA"/>
</dbReference>
<organism evidence="6 7">
    <name type="scientific">Penicillium cosmopolitanum</name>
    <dbReference type="NCBI Taxonomy" id="1131564"/>
    <lineage>
        <taxon>Eukaryota</taxon>
        <taxon>Fungi</taxon>
        <taxon>Dikarya</taxon>
        <taxon>Ascomycota</taxon>
        <taxon>Pezizomycotina</taxon>
        <taxon>Eurotiomycetes</taxon>
        <taxon>Eurotiomycetidae</taxon>
        <taxon>Eurotiales</taxon>
        <taxon>Aspergillaceae</taxon>
        <taxon>Penicillium</taxon>
    </lineage>
</organism>
<keyword evidence="1" id="KW-0285">Flavoprotein</keyword>
<evidence type="ECO:0000313" key="7">
    <source>
        <dbReference type="Proteomes" id="UP001147747"/>
    </source>
</evidence>
<evidence type="ECO:0000256" key="4">
    <source>
        <dbReference type="ARBA" id="ARBA00023033"/>
    </source>
</evidence>
<accession>A0A9W9S086</accession>
<proteinExistence type="predicted"/>
<dbReference type="OrthoDB" id="655030at2759"/>